<evidence type="ECO:0000313" key="5">
    <source>
        <dbReference type="EMBL" id="MTU44457.1"/>
    </source>
</evidence>
<evidence type="ECO:0000313" key="6">
    <source>
        <dbReference type="Proteomes" id="UP000462362"/>
    </source>
</evidence>
<dbReference type="Pfam" id="PF13411">
    <property type="entry name" value="MerR_1"/>
    <property type="match status" value="1"/>
</dbReference>
<comment type="caution">
    <text evidence="5">The sequence shown here is derived from an EMBL/GenBank/DDBJ whole genome shotgun (WGS) entry which is preliminary data.</text>
</comment>
<dbReference type="PANTHER" id="PTHR30204:SF69">
    <property type="entry name" value="MERR-FAMILY TRANSCRIPTIONAL REGULATOR"/>
    <property type="match status" value="1"/>
</dbReference>
<proteinExistence type="predicted"/>
<keyword evidence="3" id="KW-0238">DNA-binding</keyword>
<dbReference type="PROSITE" id="PS50937">
    <property type="entry name" value="HTH_MERR_2"/>
    <property type="match status" value="1"/>
</dbReference>
<dbReference type="InterPro" id="IPR047057">
    <property type="entry name" value="MerR_fam"/>
</dbReference>
<dbReference type="AlphaFoldDB" id="A0A6I3S466"/>
<dbReference type="Proteomes" id="UP000462362">
    <property type="component" value="Unassembled WGS sequence"/>
</dbReference>
<dbReference type="PANTHER" id="PTHR30204">
    <property type="entry name" value="REDOX-CYCLING DRUG-SENSING TRANSCRIPTIONAL ACTIVATOR SOXR"/>
    <property type="match status" value="1"/>
</dbReference>
<evidence type="ECO:0000256" key="2">
    <source>
        <dbReference type="ARBA" id="ARBA00023015"/>
    </source>
</evidence>
<dbReference type="PRINTS" id="PR00040">
    <property type="entry name" value="HTHMERR"/>
</dbReference>
<dbReference type="GO" id="GO:0003677">
    <property type="term" value="F:DNA binding"/>
    <property type="evidence" value="ECO:0007669"/>
    <property type="project" value="UniProtKB-KW"/>
</dbReference>
<dbReference type="InterPro" id="IPR009061">
    <property type="entry name" value="DNA-bd_dom_put_sf"/>
</dbReference>
<keyword evidence="1" id="KW-0678">Repressor</keyword>
<protein>
    <submittedName>
        <fullName evidence="5">MerR family transcriptional regulator</fullName>
    </submittedName>
</protein>
<sequence>MCIFAQTVSSKNLLTIDELSQVSGLSKRTIRYYVNGGLLDRPSGETKNARYDASHLEQIRNIKALREKGYTLARIVELKRQTHQEVLNRREIGEPLTVIEIPVDPGISIEFRQEICGLTQPQMIKLAQAFLEVIKSEKDKEAQEEKE</sequence>
<accession>A0A6I3S466</accession>
<keyword evidence="4" id="KW-0804">Transcription</keyword>
<dbReference type="GO" id="GO:0003700">
    <property type="term" value="F:DNA-binding transcription factor activity"/>
    <property type="evidence" value="ECO:0007669"/>
    <property type="project" value="InterPro"/>
</dbReference>
<reference evidence="5 6" key="1">
    <citation type="journal article" date="2019" name="Nat. Med.">
        <title>A library of human gut bacterial isolates paired with longitudinal multiomics data enables mechanistic microbiome research.</title>
        <authorList>
            <person name="Poyet M."/>
            <person name="Groussin M."/>
            <person name="Gibbons S.M."/>
            <person name="Avila-Pacheco J."/>
            <person name="Jiang X."/>
            <person name="Kearney S.M."/>
            <person name="Perrotta A.R."/>
            <person name="Berdy B."/>
            <person name="Zhao S."/>
            <person name="Lieberman T.D."/>
            <person name="Swanson P.K."/>
            <person name="Smith M."/>
            <person name="Roesemann S."/>
            <person name="Alexander J.E."/>
            <person name="Rich S.A."/>
            <person name="Livny J."/>
            <person name="Vlamakis H."/>
            <person name="Clish C."/>
            <person name="Bullock K."/>
            <person name="Deik A."/>
            <person name="Scott J."/>
            <person name="Pierce K.A."/>
            <person name="Xavier R.J."/>
            <person name="Alm E.J."/>
        </authorList>
    </citation>
    <scope>NUCLEOTIDE SEQUENCE [LARGE SCALE GENOMIC DNA]</scope>
    <source>
        <strain evidence="5 6">BIOML-A2</strain>
    </source>
</reference>
<keyword evidence="2" id="KW-0805">Transcription regulation</keyword>
<evidence type="ECO:0000256" key="1">
    <source>
        <dbReference type="ARBA" id="ARBA00022491"/>
    </source>
</evidence>
<evidence type="ECO:0000256" key="4">
    <source>
        <dbReference type="ARBA" id="ARBA00023163"/>
    </source>
</evidence>
<name>A0A6I3S466_9BURK</name>
<dbReference type="EMBL" id="WNCL01000081">
    <property type="protein sequence ID" value="MTU44457.1"/>
    <property type="molecule type" value="Genomic_DNA"/>
</dbReference>
<gene>
    <name evidence="5" type="ORF">GMD42_12800</name>
</gene>
<dbReference type="InterPro" id="IPR000551">
    <property type="entry name" value="MerR-type_HTH_dom"/>
</dbReference>
<evidence type="ECO:0000256" key="3">
    <source>
        <dbReference type="ARBA" id="ARBA00023125"/>
    </source>
</evidence>
<dbReference type="SUPFAM" id="SSF46955">
    <property type="entry name" value="Putative DNA-binding domain"/>
    <property type="match status" value="1"/>
</dbReference>
<organism evidence="5 6">
    <name type="scientific">Parasutterella excrementihominis</name>
    <dbReference type="NCBI Taxonomy" id="487175"/>
    <lineage>
        <taxon>Bacteria</taxon>
        <taxon>Pseudomonadati</taxon>
        <taxon>Pseudomonadota</taxon>
        <taxon>Betaproteobacteria</taxon>
        <taxon>Burkholderiales</taxon>
        <taxon>Sutterellaceae</taxon>
        <taxon>Parasutterella</taxon>
    </lineage>
</organism>
<dbReference type="SMART" id="SM00422">
    <property type="entry name" value="HTH_MERR"/>
    <property type="match status" value="1"/>
</dbReference>
<dbReference type="Gene3D" id="1.10.1660.10">
    <property type="match status" value="1"/>
</dbReference>